<keyword evidence="1" id="KW-0614">Plasmid</keyword>
<dbReference type="EMBL" id="CP118989">
    <property type="protein sequence ID" value="WED78989.1"/>
    <property type="molecule type" value="Genomic_DNA"/>
</dbReference>
<dbReference type="AlphaFoldDB" id="A0AAX3NXS4"/>
<name>A0AAX3NXS4_9GAMM</name>
<sequence>MEIEMDIDMESLGDLSNAFLWEVAEVLNEGLDVTNGRSLISIAGASHANEHWFAVRSVLENDLFSAAVFCHRAQRNALIRAIWHCFKADEAELRQFDPAFSLEDDRMVELMPPLDTMTTWVINHGLKDGEDDLSHMRHEVSAWFRESLKPRWQPLPKHDQDYPDEAMVGLQRDSNSLPSEIKSINIIFIRFPSD</sequence>
<organism evidence="1 2">
    <name type="scientific">Aeromonas allosaccharophila</name>
    <dbReference type="NCBI Taxonomy" id="656"/>
    <lineage>
        <taxon>Bacteria</taxon>
        <taxon>Pseudomonadati</taxon>
        <taxon>Pseudomonadota</taxon>
        <taxon>Gammaproteobacteria</taxon>
        <taxon>Aeromonadales</taxon>
        <taxon>Aeromonadaceae</taxon>
        <taxon>Aeromonas</taxon>
    </lineage>
</organism>
<geneLocation type="plasmid" evidence="1 2">
    <name>pK520-KPC</name>
</geneLocation>
<protein>
    <submittedName>
        <fullName evidence="1">Uncharacterized protein</fullName>
    </submittedName>
</protein>
<evidence type="ECO:0000313" key="1">
    <source>
        <dbReference type="EMBL" id="WED78989.1"/>
    </source>
</evidence>
<dbReference type="InterPro" id="IPR054257">
    <property type="entry name" value="DUF6988"/>
</dbReference>
<proteinExistence type="predicted"/>
<dbReference type="Pfam" id="PF22491">
    <property type="entry name" value="DUF6988"/>
    <property type="match status" value="1"/>
</dbReference>
<reference evidence="1" key="1">
    <citation type="submission" date="2023-02" db="EMBL/GenBank/DDBJ databases">
        <title>The sequence of Aeromonas allosaccharophila K520.</title>
        <authorList>
            <person name="Luo X."/>
        </authorList>
    </citation>
    <scope>NUCLEOTIDE SEQUENCE</scope>
    <source>
        <strain evidence="1">K520</strain>
        <plasmid evidence="1">pK520-KPC</plasmid>
    </source>
</reference>
<dbReference type="Proteomes" id="UP001213721">
    <property type="component" value="Plasmid pK520-KPC"/>
</dbReference>
<gene>
    <name evidence="1" type="ORF">PYU98_23865</name>
</gene>
<accession>A0AAX3NXS4</accession>
<dbReference type="RefSeq" id="WP_270825389.1">
    <property type="nucleotide sequence ID" value="NZ_CP118989.1"/>
</dbReference>
<evidence type="ECO:0000313" key="2">
    <source>
        <dbReference type="Proteomes" id="UP001213721"/>
    </source>
</evidence>